<proteinExistence type="evidence at transcript level"/>
<dbReference type="EMBL" id="GADI01007107">
    <property type="protein sequence ID" value="JAA66701.1"/>
    <property type="molecule type" value="mRNA"/>
</dbReference>
<protein>
    <submittedName>
        <fullName evidence="1">Uncharacterized protein</fullName>
    </submittedName>
</protein>
<name>A0A0K8R6M4_IXORI</name>
<dbReference type="AlphaFoldDB" id="A0A0K8R6M4"/>
<organism evidence="1">
    <name type="scientific">Ixodes ricinus</name>
    <name type="common">Common tick</name>
    <name type="synonym">Acarus ricinus</name>
    <dbReference type="NCBI Taxonomy" id="34613"/>
    <lineage>
        <taxon>Eukaryota</taxon>
        <taxon>Metazoa</taxon>
        <taxon>Ecdysozoa</taxon>
        <taxon>Arthropoda</taxon>
        <taxon>Chelicerata</taxon>
        <taxon>Arachnida</taxon>
        <taxon>Acari</taxon>
        <taxon>Parasitiformes</taxon>
        <taxon>Ixodida</taxon>
        <taxon>Ixodoidea</taxon>
        <taxon>Ixodidae</taxon>
        <taxon>Ixodinae</taxon>
        <taxon>Ixodes</taxon>
    </lineage>
</organism>
<sequence length="80" mass="9150">MRVAPLRIFAASKGGRRFSPTFTVNRNFLSSKRVLERRHYAITASEFYSPLPLTTLGRHPQSTDLDTFSVLKFPHNDGRL</sequence>
<accession>A0A0K8R6M4</accession>
<reference evidence="1" key="1">
    <citation type="submission" date="2012-12" db="EMBL/GenBank/DDBJ databases">
        <title>Identification and characterization of a phenylalanine ammonia-lyase gene family in Isatis indigotica Fort.</title>
        <authorList>
            <person name="Liu Q."/>
            <person name="Chen J."/>
            <person name="Zhou X."/>
            <person name="Di P."/>
            <person name="Xiao Y."/>
            <person name="Xuan H."/>
            <person name="Zhang L."/>
            <person name="Chen W."/>
        </authorList>
    </citation>
    <scope>NUCLEOTIDE SEQUENCE</scope>
    <source>
        <tissue evidence="1">Salivary gland</tissue>
    </source>
</reference>
<evidence type="ECO:0000313" key="1">
    <source>
        <dbReference type="EMBL" id="JAA66701.1"/>
    </source>
</evidence>